<dbReference type="InterPro" id="IPR017930">
    <property type="entry name" value="Myb_dom"/>
</dbReference>
<keyword evidence="8" id="KW-1185">Reference proteome</keyword>
<keyword evidence="3" id="KW-0539">Nucleus</keyword>
<feature type="compositionally biased region" description="Acidic residues" evidence="4">
    <location>
        <begin position="742"/>
        <end position="770"/>
    </location>
</feature>
<dbReference type="GO" id="GO:0003700">
    <property type="term" value="F:DNA-binding transcription factor activity"/>
    <property type="evidence" value="ECO:0007669"/>
    <property type="project" value="TreeGrafter"/>
</dbReference>
<dbReference type="PROSITE" id="PS51294">
    <property type="entry name" value="HTH_MYB"/>
    <property type="match status" value="1"/>
</dbReference>
<sequence>MFKKVWDYVSGSPSQKQSQDSFPPQSQESAIPINFAKDERKTQEDELYNMNSSPPQAVSRGHSRHRSRSEEHGSPAQQRSPIAKRHKRKPSNRKAPPVEEEIEIPATVEPVEEEEVFVEEDTQVDPVESGDGGGKRKRAVDGDRASKKRRRKQRGDIEADGETVTLNGTLPLGGEVDHVEGEEQEAPEAVEETPKKLKKKSKTRKARQPTPEPEEEEEQQPEEEEQPTVTKSSKKTSANPFSRSIMPKVIIPLSTDGSHTNSKGVAPPPRRDHYEAGAYTSDEDSLIHAVVHKYCMLHIPSLSRDAFIQRIWEASRNKTDFWNILMHNLPHRSRYSLYCHVKRMYNDFPDRGKWTAEQDEELRTLVAAKGTKWNIIGREINRMPEDCRDRWKNYLVCGEKRKRDQWSEEEEGKLTEILGQMLTVLVKHHEENETLVLTAKEGETEEDRVKRLEEEKDYHRDEIDWGIVSDRMGHTRSRMQCSWKGKRMWTKEDDGAKIKQRNKNKGKQKKFLEEEKDQDEVEEATSPAIEAGKNMKPGDYLILTQSYDCLASIDWNKIASMDPVKHFTPEQFKAGFHRYMKDNNPERKDLRLFITQQLEDMQALPAYVRNKRYKPTDIPSSQVASSQAPSQRVSSTPQTSKVAEVTEPASSKPGFRARKSSKHAIDAREVELPTHSPTNPFTSINKPQQAPASPSARKSKKGKGKESVVTEIEPVAQKKAKALKTKSPKKEYLSQDELEHQPEEDEEEDEEDVAVEEIGESGLEADDEMGESVQFGQARRRR</sequence>
<feature type="compositionally biased region" description="Polar residues" evidence="4">
    <location>
        <begin position="675"/>
        <end position="685"/>
    </location>
</feature>
<organism evidence="7 8">
    <name type="scientific">Dactylellina haptotyla (strain CBS 200.50)</name>
    <name type="common">Nematode-trapping fungus</name>
    <name type="synonym">Monacrosporium haptotylum</name>
    <dbReference type="NCBI Taxonomy" id="1284197"/>
    <lineage>
        <taxon>Eukaryota</taxon>
        <taxon>Fungi</taxon>
        <taxon>Dikarya</taxon>
        <taxon>Ascomycota</taxon>
        <taxon>Pezizomycotina</taxon>
        <taxon>Orbiliomycetes</taxon>
        <taxon>Orbiliales</taxon>
        <taxon>Orbiliaceae</taxon>
        <taxon>Dactylellina</taxon>
    </lineage>
</organism>
<comment type="caution">
    <text evidence="7">The sequence shown here is derived from an EMBL/GenBank/DDBJ whole genome shotgun (WGS) entry which is preliminary data.</text>
</comment>
<dbReference type="eggNOG" id="KOG0051">
    <property type="taxonomic scope" value="Eukaryota"/>
</dbReference>
<reference evidence="7 8" key="1">
    <citation type="journal article" date="2013" name="PLoS Genet.">
        <title>Genomic mechanisms accounting for the adaptation to parasitism in nematode-trapping fungi.</title>
        <authorList>
            <person name="Meerupati T."/>
            <person name="Andersson K.M."/>
            <person name="Friman E."/>
            <person name="Kumar D."/>
            <person name="Tunlid A."/>
            <person name="Ahren D."/>
        </authorList>
    </citation>
    <scope>NUCLEOTIDE SEQUENCE [LARGE SCALE GENOMIC DNA]</scope>
    <source>
        <strain evidence="7 8">CBS 200.50</strain>
    </source>
</reference>
<feature type="compositionally biased region" description="Acidic residues" evidence="4">
    <location>
        <begin position="110"/>
        <end position="123"/>
    </location>
</feature>
<evidence type="ECO:0000313" key="8">
    <source>
        <dbReference type="Proteomes" id="UP000015100"/>
    </source>
</evidence>
<feature type="compositionally biased region" description="Basic residues" evidence="4">
    <location>
        <begin position="718"/>
        <end position="727"/>
    </location>
</feature>
<feature type="region of interest" description="Disordered" evidence="4">
    <location>
        <begin position="614"/>
        <end position="782"/>
    </location>
</feature>
<dbReference type="InterPro" id="IPR051651">
    <property type="entry name" value="DMTF1_DNA-bind_reg"/>
</dbReference>
<feature type="compositionally biased region" description="Low complexity" evidence="4">
    <location>
        <begin position="686"/>
        <end position="696"/>
    </location>
</feature>
<dbReference type="HOGENOM" id="CLU_355655_0_0_1"/>
<gene>
    <name evidence="7" type="ORF">H072_114</name>
</gene>
<feature type="compositionally biased region" description="Basic and acidic residues" evidence="4">
    <location>
        <begin position="663"/>
        <end position="672"/>
    </location>
</feature>
<dbReference type="Proteomes" id="UP000015100">
    <property type="component" value="Unassembled WGS sequence"/>
</dbReference>
<evidence type="ECO:0000256" key="3">
    <source>
        <dbReference type="ARBA" id="ARBA00023242"/>
    </source>
</evidence>
<protein>
    <submittedName>
        <fullName evidence="7">Uncharacterized protein</fullName>
    </submittedName>
</protein>
<feature type="compositionally biased region" description="Acidic residues" evidence="4">
    <location>
        <begin position="212"/>
        <end position="226"/>
    </location>
</feature>
<dbReference type="OrthoDB" id="39591at2759"/>
<feature type="domain" description="HTH myb-type" evidence="6">
    <location>
        <begin position="351"/>
        <end position="399"/>
    </location>
</feature>
<dbReference type="PANTHER" id="PTHR46380:SF2">
    <property type="entry name" value="CYCLIN-D-BINDING MYB-LIKE TRANSCRIPTION FACTOR 1"/>
    <property type="match status" value="1"/>
</dbReference>
<evidence type="ECO:0000313" key="7">
    <source>
        <dbReference type="EMBL" id="EPS45723.1"/>
    </source>
</evidence>
<accession>S8C1U0</accession>
<comment type="subcellular location">
    <subcellularLocation>
        <location evidence="1">Nucleus</location>
    </subcellularLocation>
</comment>
<evidence type="ECO:0000259" key="6">
    <source>
        <dbReference type="PROSITE" id="PS51294"/>
    </source>
</evidence>
<feature type="compositionally biased region" description="Basic residues" evidence="4">
    <location>
        <begin position="82"/>
        <end position="92"/>
    </location>
</feature>
<dbReference type="STRING" id="1284197.S8C1U0"/>
<feature type="compositionally biased region" description="Low complexity" evidence="4">
    <location>
        <begin position="619"/>
        <end position="635"/>
    </location>
</feature>
<keyword evidence="2" id="KW-0238">DNA-binding</keyword>
<feature type="compositionally biased region" description="Acidic residues" evidence="4">
    <location>
        <begin position="182"/>
        <end position="191"/>
    </location>
</feature>
<evidence type="ECO:0000256" key="1">
    <source>
        <dbReference type="ARBA" id="ARBA00004123"/>
    </source>
</evidence>
<feature type="compositionally biased region" description="Basic residues" evidence="4">
    <location>
        <begin position="196"/>
        <end position="207"/>
    </location>
</feature>
<dbReference type="CDD" id="cd00167">
    <property type="entry name" value="SANT"/>
    <property type="match status" value="1"/>
</dbReference>
<dbReference type="OMA" id="DEMVQHS"/>
<feature type="compositionally biased region" description="Basic and acidic residues" evidence="4">
    <location>
        <begin position="728"/>
        <end position="741"/>
    </location>
</feature>
<dbReference type="AlphaFoldDB" id="S8C1U0"/>
<name>S8C1U0_DACHA</name>
<dbReference type="GO" id="GO:0000976">
    <property type="term" value="F:transcription cis-regulatory region binding"/>
    <property type="evidence" value="ECO:0007669"/>
    <property type="project" value="TreeGrafter"/>
</dbReference>
<dbReference type="GO" id="GO:0005634">
    <property type="term" value="C:nucleus"/>
    <property type="evidence" value="ECO:0007669"/>
    <property type="project" value="UniProtKB-SubCell"/>
</dbReference>
<dbReference type="EMBL" id="AQGS01000003">
    <property type="protein sequence ID" value="EPS45723.1"/>
    <property type="molecule type" value="Genomic_DNA"/>
</dbReference>
<dbReference type="PROSITE" id="PS50090">
    <property type="entry name" value="MYB_LIKE"/>
    <property type="match status" value="1"/>
</dbReference>
<feature type="region of interest" description="Disordered" evidence="4">
    <location>
        <begin position="492"/>
        <end position="526"/>
    </location>
</feature>
<dbReference type="Pfam" id="PF13921">
    <property type="entry name" value="Myb_DNA-bind_6"/>
    <property type="match status" value="1"/>
</dbReference>
<dbReference type="SMART" id="SM00717">
    <property type="entry name" value="SANT"/>
    <property type="match status" value="3"/>
</dbReference>
<feature type="compositionally biased region" description="Acidic residues" evidence="4">
    <location>
        <begin position="514"/>
        <end position="523"/>
    </location>
</feature>
<feature type="region of interest" description="Disordered" evidence="4">
    <location>
        <begin position="1"/>
        <end position="276"/>
    </location>
</feature>
<evidence type="ECO:0000256" key="2">
    <source>
        <dbReference type="ARBA" id="ARBA00023125"/>
    </source>
</evidence>
<feature type="domain" description="Myb-like" evidence="5">
    <location>
        <begin position="351"/>
        <end position="395"/>
    </location>
</feature>
<evidence type="ECO:0000259" key="5">
    <source>
        <dbReference type="PROSITE" id="PS50090"/>
    </source>
</evidence>
<dbReference type="Gene3D" id="1.10.10.60">
    <property type="entry name" value="Homeodomain-like"/>
    <property type="match status" value="1"/>
</dbReference>
<feature type="compositionally biased region" description="Basic residues" evidence="4">
    <location>
        <begin position="498"/>
        <end position="509"/>
    </location>
</feature>
<reference evidence="8" key="2">
    <citation type="submission" date="2013-04" db="EMBL/GenBank/DDBJ databases">
        <title>Genomic mechanisms accounting for the adaptation to parasitism in nematode-trapping fungi.</title>
        <authorList>
            <person name="Ahren D.G."/>
        </authorList>
    </citation>
    <scope>NUCLEOTIDE SEQUENCE [LARGE SCALE GENOMIC DNA]</scope>
    <source>
        <strain evidence="8">CBS 200.50</strain>
    </source>
</reference>
<proteinExistence type="predicted"/>
<evidence type="ECO:0000256" key="4">
    <source>
        <dbReference type="SAM" id="MobiDB-lite"/>
    </source>
</evidence>
<dbReference type="PANTHER" id="PTHR46380">
    <property type="entry name" value="CYCLIN-D-BINDING MYB-LIKE TRANSCRIPTION FACTOR 1"/>
    <property type="match status" value="1"/>
</dbReference>
<dbReference type="SUPFAM" id="SSF46689">
    <property type="entry name" value="Homeodomain-like"/>
    <property type="match status" value="1"/>
</dbReference>
<feature type="compositionally biased region" description="Polar residues" evidence="4">
    <location>
        <begin position="11"/>
        <end position="29"/>
    </location>
</feature>
<dbReference type="InterPro" id="IPR009057">
    <property type="entry name" value="Homeodomain-like_sf"/>
</dbReference>
<dbReference type="InterPro" id="IPR001005">
    <property type="entry name" value="SANT/Myb"/>
</dbReference>
<feature type="compositionally biased region" description="Polar residues" evidence="4">
    <location>
        <begin position="229"/>
        <end position="242"/>
    </location>
</feature>